<evidence type="ECO:0000313" key="1">
    <source>
        <dbReference type="EMBL" id="WOC31602.1"/>
    </source>
</evidence>
<evidence type="ECO:0000313" key="2">
    <source>
        <dbReference type="Proteomes" id="UP001300604"/>
    </source>
</evidence>
<dbReference type="Proteomes" id="UP001300604">
    <property type="component" value="Chromosome"/>
</dbReference>
<keyword evidence="2" id="KW-1185">Reference proteome</keyword>
<protein>
    <submittedName>
        <fullName evidence="1">Uncharacterized protein</fullName>
    </submittedName>
</protein>
<dbReference type="EMBL" id="CP135996">
    <property type="protein sequence ID" value="WOC31602.1"/>
    <property type="molecule type" value="Genomic_DNA"/>
</dbReference>
<accession>A0AA97D8G9</accession>
<gene>
    <name evidence="1" type="ORF">PXC00_10320</name>
</gene>
<sequence>MKNYGNLNPLTVKWQLKINGKLYKASYTFQDSTIALENLKSKCGRYLKLLQNQYHLQDLSLDTYESYYYSIFKFRSTASYDSSVKDAETELTDEENLTEAALSWGVGMYTNQKIVLSWVEQQNKLLKAGKEKKIDLEPVMHILSDMSDPAFQAVSRAQH</sequence>
<organism evidence="1 2">
    <name type="scientific">Caproicibacterium argilliputei</name>
    <dbReference type="NCBI Taxonomy" id="3030016"/>
    <lineage>
        <taxon>Bacteria</taxon>
        <taxon>Bacillati</taxon>
        <taxon>Bacillota</taxon>
        <taxon>Clostridia</taxon>
        <taxon>Eubacteriales</taxon>
        <taxon>Oscillospiraceae</taxon>
        <taxon>Caproicibacterium</taxon>
    </lineage>
</organism>
<dbReference type="RefSeq" id="WP_275845433.1">
    <property type="nucleotide sequence ID" value="NZ_CP135996.1"/>
</dbReference>
<dbReference type="KEGG" id="carl:PXC00_10320"/>
<dbReference type="AlphaFoldDB" id="A0AA97D8G9"/>
<name>A0AA97D8G9_9FIRM</name>
<reference evidence="1 2" key="1">
    <citation type="submission" date="2024-06" db="EMBL/GenBank/DDBJ databases">
        <title>Caproicibacterium argilliputei sp. nov, a novel caproic acid producing anaerobic bacterium isolated from pit mud.</title>
        <authorList>
            <person name="Xia S."/>
        </authorList>
    </citation>
    <scope>NUCLEOTIDE SEQUENCE [LARGE SCALE GENOMIC DNA]</scope>
    <source>
        <strain evidence="1 2">ZCY20-5</strain>
    </source>
</reference>
<reference evidence="2" key="3">
    <citation type="submission" date="2024-06" db="EMBL/GenBank/DDBJ databases">
        <authorList>
            <person name="Zeng C."/>
        </authorList>
    </citation>
    <scope>NUCLEOTIDE SEQUENCE [LARGE SCALE GENOMIC DNA]</scope>
    <source>
        <strain evidence="2">ZCY20-5</strain>
    </source>
</reference>
<proteinExistence type="predicted"/>
<reference evidence="2" key="2">
    <citation type="submission" date="2024-06" db="EMBL/GenBank/DDBJ databases">
        <title>Caproicibacterium argilliputei sp. nov, a novel caproic acid producing anaerobic bacterium isolated from pit mud.</title>
        <authorList>
            <person name="Zeng C."/>
        </authorList>
    </citation>
    <scope>NUCLEOTIDE SEQUENCE [LARGE SCALE GENOMIC DNA]</scope>
    <source>
        <strain evidence="2">ZCY20-5</strain>
    </source>
</reference>